<dbReference type="OrthoDB" id="1434354at2759"/>
<dbReference type="InterPro" id="IPR051026">
    <property type="entry name" value="PI/PC_transfer"/>
</dbReference>
<evidence type="ECO:0000313" key="4">
    <source>
        <dbReference type="Proteomes" id="UP000308730"/>
    </source>
</evidence>
<feature type="compositionally biased region" description="Basic and acidic residues" evidence="1">
    <location>
        <begin position="308"/>
        <end position="325"/>
    </location>
</feature>
<dbReference type="PANTHER" id="PTHR45657:SF1">
    <property type="entry name" value="CRAL-TRIO DOMAIN-CONTAINING PROTEIN YKL091C-RELATED"/>
    <property type="match status" value="1"/>
</dbReference>
<dbReference type="Gene3D" id="3.40.525.10">
    <property type="entry name" value="CRAL-TRIO lipid binding domain"/>
    <property type="match status" value="1"/>
</dbReference>
<dbReference type="SUPFAM" id="SSF46938">
    <property type="entry name" value="CRAL/TRIO N-terminal domain"/>
    <property type="match status" value="1"/>
</dbReference>
<dbReference type="Pfam" id="PF03765">
    <property type="entry name" value="CRAL_TRIO_N"/>
    <property type="match status" value="1"/>
</dbReference>
<dbReference type="PANTHER" id="PTHR45657">
    <property type="entry name" value="CRAL-TRIO DOMAIN-CONTAINING PROTEIN YKL091C-RELATED"/>
    <property type="match status" value="1"/>
</dbReference>
<feature type="domain" description="CRAL-TRIO" evidence="2">
    <location>
        <begin position="85"/>
        <end position="258"/>
    </location>
</feature>
<proteinExistence type="predicted"/>
<dbReference type="AlphaFoldDB" id="A0A4S4LYQ4"/>
<dbReference type="InterPro" id="IPR011074">
    <property type="entry name" value="CRAL/TRIO_N_dom"/>
</dbReference>
<dbReference type="InterPro" id="IPR036273">
    <property type="entry name" value="CRAL/TRIO_N_dom_sf"/>
</dbReference>
<dbReference type="Pfam" id="PF00650">
    <property type="entry name" value="CRAL_TRIO"/>
    <property type="match status" value="1"/>
</dbReference>
<dbReference type="PROSITE" id="PS50191">
    <property type="entry name" value="CRAL_TRIO"/>
    <property type="match status" value="1"/>
</dbReference>
<dbReference type="CDD" id="cd00170">
    <property type="entry name" value="SEC14"/>
    <property type="match status" value="1"/>
</dbReference>
<accession>A0A4S4LYQ4</accession>
<organism evidence="3 4">
    <name type="scientific">Antrodiella citrinella</name>
    <dbReference type="NCBI Taxonomy" id="2447956"/>
    <lineage>
        <taxon>Eukaryota</taxon>
        <taxon>Fungi</taxon>
        <taxon>Dikarya</taxon>
        <taxon>Basidiomycota</taxon>
        <taxon>Agaricomycotina</taxon>
        <taxon>Agaricomycetes</taxon>
        <taxon>Polyporales</taxon>
        <taxon>Steccherinaceae</taxon>
        <taxon>Antrodiella</taxon>
    </lineage>
</organism>
<dbReference type="SUPFAM" id="SSF52087">
    <property type="entry name" value="CRAL/TRIO domain"/>
    <property type="match status" value="1"/>
</dbReference>
<dbReference type="Proteomes" id="UP000308730">
    <property type="component" value="Unassembled WGS sequence"/>
</dbReference>
<dbReference type="Gene3D" id="1.10.8.20">
    <property type="entry name" value="N-terminal domain of phosphatidylinositol transfer protein sec14p"/>
    <property type="match status" value="1"/>
</dbReference>
<dbReference type="InterPro" id="IPR001251">
    <property type="entry name" value="CRAL-TRIO_dom"/>
</dbReference>
<dbReference type="SMART" id="SM00516">
    <property type="entry name" value="SEC14"/>
    <property type="match status" value="1"/>
</dbReference>
<reference evidence="3 4" key="1">
    <citation type="submission" date="2019-02" db="EMBL/GenBank/DDBJ databases">
        <title>Genome sequencing of the rare red list fungi Antrodiella citrinella (Flaviporus citrinellus).</title>
        <authorList>
            <person name="Buettner E."/>
            <person name="Kellner H."/>
        </authorList>
    </citation>
    <scope>NUCLEOTIDE SEQUENCE [LARGE SCALE GENOMIC DNA]</scope>
    <source>
        <strain evidence="3 4">DSM 108506</strain>
    </source>
</reference>
<feature type="region of interest" description="Disordered" evidence="1">
    <location>
        <begin position="279"/>
        <end position="449"/>
    </location>
</feature>
<dbReference type="SMART" id="SM01100">
    <property type="entry name" value="CRAL_TRIO_N"/>
    <property type="match status" value="1"/>
</dbReference>
<evidence type="ECO:0000259" key="2">
    <source>
        <dbReference type="PROSITE" id="PS50191"/>
    </source>
</evidence>
<name>A0A4S4LYQ4_9APHY</name>
<evidence type="ECO:0000256" key="1">
    <source>
        <dbReference type="SAM" id="MobiDB-lite"/>
    </source>
</evidence>
<feature type="compositionally biased region" description="Polar residues" evidence="1">
    <location>
        <begin position="415"/>
        <end position="436"/>
    </location>
</feature>
<gene>
    <name evidence="3" type="ORF">EUX98_g9052</name>
</gene>
<protein>
    <recommendedName>
        <fullName evidence="2">CRAL-TRIO domain-containing protein</fullName>
    </recommendedName>
</protein>
<dbReference type="InterPro" id="IPR036865">
    <property type="entry name" value="CRAL-TRIO_dom_sf"/>
</dbReference>
<dbReference type="EMBL" id="SGPM01000626">
    <property type="protein sequence ID" value="THH17826.1"/>
    <property type="molecule type" value="Genomic_DNA"/>
</dbReference>
<keyword evidence="4" id="KW-1185">Reference proteome</keyword>
<evidence type="ECO:0000313" key="3">
    <source>
        <dbReference type="EMBL" id="THH17826.1"/>
    </source>
</evidence>
<feature type="compositionally biased region" description="Basic residues" evidence="1">
    <location>
        <begin position="333"/>
        <end position="343"/>
    </location>
</feature>
<sequence length="449" mass="50247">MAPKDGVQDSALTQFRAELIQEDLLRNDASIGTDDRTLTRFLRARNYNVKQAKAMWKACLQWRSTAEGVGIDELYRKIDPWDYPERDHVFDCWPLWFHKTDKRGRPLNIHFFGKINMPELYKHISPERHWQTVLVNAESLTREVLPAASQAAGRPVDGTFVIVDLKGFSLSQFWQMKSLARSSFQISQDYFPETMAQLAIVNAPSSFTTIWSFIKPWLAKETVAKVDVLGSDYQSVLLDLIDADSLPESLGGTCKCEGGCEKSNEGPWKEGRAERREKWLRGEGPAGVVVGQDVLNGTRGTLEEDEEHRERDRERDAERSSERSRRLSMRSSLHSRRSSKRSNKSVLSTLSHPIDIPRASADDKRDEEMQASSQSTLASTPGPSTPPPPPDSDTDGPSISSASSERGVSEGVDTGDSQETTPNTPQKLYASLSSYAPTDRRTTPVITTN</sequence>
<comment type="caution">
    <text evidence="3">The sequence shown here is derived from an EMBL/GenBank/DDBJ whole genome shotgun (WGS) entry which is preliminary data.</text>
</comment>